<organism evidence="2 3">
    <name type="scientific">Bosea vaviloviae</name>
    <dbReference type="NCBI Taxonomy" id="1526658"/>
    <lineage>
        <taxon>Bacteria</taxon>
        <taxon>Pseudomonadati</taxon>
        <taxon>Pseudomonadota</taxon>
        <taxon>Alphaproteobacteria</taxon>
        <taxon>Hyphomicrobiales</taxon>
        <taxon>Boseaceae</taxon>
        <taxon>Bosea</taxon>
    </lineage>
</organism>
<name>A0A1D7U0N2_9HYPH</name>
<evidence type="ECO:0000313" key="2">
    <source>
        <dbReference type="EMBL" id="AOO80929.1"/>
    </source>
</evidence>
<evidence type="ECO:0000313" key="3">
    <source>
        <dbReference type="Proteomes" id="UP000094969"/>
    </source>
</evidence>
<dbReference type="RefSeq" id="WP_069690147.1">
    <property type="nucleotide sequence ID" value="NZ_CP017147.1"/>
</dbReference>
<dbReference type="KEGG" id="bvv:BHK69_11055"/>
<dbReference type="Proteomes" id="UP000094969">
    <property type="component" value="Chromosome"/>
</dbReference>
<evidence type="ECO:0000256" key="1">
    <source>
        <dbReference type="SAM" id="MobiDB-lite"/>
    </source>
</evidence>
<protein>
    <submittedName>
        <fullName evidence="2">Uncharacterized protein</fullName>
    </submittedName>
</protein>
<dbReference type="EMBL" id="CP017147">
    <property type="protein sequence ID" value="AOO80929.1"/>
    <property type="molecule type" value="Genomic_DNA"/>
</dbReference>
<proteinExistence type="predicted"/>
<dbReference type="AlphaFoldDB" id="A0A1D7U0N2"/>
<dbReference type="STRING" id="1526658.BHK69_11055"/>
<gene>
    <name evidence="2" type="ORF">BHK69_11055</name>
</gene>
<sequence>MIDATFSRPHWLILPVLCVGLAGCGSSGSSSGEPSAFQKFSNVVMFQSTTVPPAPPRTQGEVQKERQDEEESLVCPEVIIADGGAAMRAQSGPDSGSLRHQISILNVARECTATGNGGYNLKVGVEGRVLLGPAGAPGSYFATLVTTVTRGTTSVARRSARVGGTIASGQGGTDFSYVEQGIVVPPGRGDVEITVDLSPAGAATAAHRRRR</sequence>
<feature type="region of interest" description="Disordered" evidence="1">
    <location>
        <begin position="48"/>
        <end position="68"/>
    </location>
</feature>
<reference evidence="2 3" key="1">
    <citation type="journal article" date="2015" name="Antonie Van Leeuwenhoek">
        <title>Bosea vaviloviae sp. nov., a new species of slow-growing rhizobia isolated from nodules of the relict species Vavilovia formosa (Stev.) Fed.</title>
        <authorList>
            <person name="Safronova V.I."/>
            <person name="Kuznetsova I.G."/>
            <person name="Sazanova A.L."/>
            <person name="Kimeklis A.K."/>
            <person name="Belimov A.A."/>
            <person name="Andronov E.E."/>
            <person name="Pinaev A.G."/>
            <person name="Chizhevskaya E.P."/>
            <person name="Pukhaev A.R."/>
            <person name="Popov K.P."/>
            <person name="Willems A."/>
            <person name="Tikhonovich I.A."/>
        </authorList>
    </citation>
    <scope>NUCLEOTIDE SEQUENCE [LARGE SCALE GENOMIC DNA]</scope>
    <source>
        <strain evidence="2 3">Vaf18</strain>
    </source>
</reference>
<dbReference type="OrthoDB" id="7678486at2"/>
<keyword evidence="3" id="KW-1185">Reference proteome</keyword>
<accession>A0A1D7U0N2</accession>